<comment type="caution">
    <text evidence="1">The sequence shown here is derived from an EMBL/GenBank/DDBJ whole genome shotgun (WGS) entry which is preliminary data.</text>
</comment>
<dbReference type="STRING" id="1642818.AWE51_19580"/>
<accession>A0A162WQC4</accession>
<dbReference type="Gene3D" id="3.30.2310.20">
    <property type="entry name" value="RelE-like"/>
    <property type="match status" value="1"/>
</dbReference>
<dbReference type="InterPro" id="IPR035093">
    <property type="entry name" value="RelE/ParE_toxin_dom_sf"/>
</dbReference>
<dbReference type="Proteomes" id="UP000076715">
    <property type="component" value="Unassembled WGS sequence"/>
</dbReference>
<evidence type="ECO:0000313" key="2">
    <source>
        <dbReference type="Proteomes" id="UP000076715"/>
    </source>
</evidence>
<dbReference type="EMBL" id="LQRT01000060">
    <property type="protein sequence ID" value="KZS38239.1"/>
    <property type="molecule type" value="Genomic_DNA"/>
</dbReference>
<reference evidence="1 2" key="1">
    <citation type="submission" date="2016-01" db="EMBL/GenBank/DDBJ databases">
        <title>The draft genome sequence of Aquimarina sp. RZW4-3-2.</title>
        <authorList>
            <person name="Wang Y."/>
        </authorList>
    </citation>
    <scope>NUCLEOTIDE SEQUENCE [LARGE SCALE GENOMIC DNA]</scope>
    <source>
        <strain evidence="1 2">RZW4-3-2</strain>
    </source>
</reference>
<dbReference type="RefSeq" id="WP_066320339.1">
    <property type="nucleotide sequence ID" value="NZ_LQRT01000060.1"/>
</dbReference>
<dbReference type="AlphaFoldDB" id="A0A162WQC4"/>
<organism evidence="1 2">
    <name type="scientific">Aquimarina aggregata</name>
    <dbReference type="NCBI Taxonomy" id="1642818"/>
    <lineage>
        <taxon>Bacteria</taxon>
        <taxon>Pseudomonadati</taxon>
        <taxon>Bacteroidota</taxon>
        <taxon>Flavobacteriia</taxon>
        <taxon>Flavobacteriales</taxon>
        <taxon>Flavobacteriaceae</taxon>
        <taxon>Aquimarina</taxon>
    </lineage>
</organism>
<proteinExistence type="predicted"/>
<sequence>MALKIVWTPKALEGLDEVLEYLETHWTSKEILTLEQNIEDFKSQVKRTPLIYPVTGKHKYVRRAVISKHNYIIYRLKPRKKVIELIYFKASKQKPIK</sequence>
<keyword evidence="2" id="KW-1185">Reference proteome</keyword>
<protein>
    <submittedName>
        <fullName evidence="1">Plasmid stabilization protein</fullName>
    </submittedName>
</protein>
<dbReference type="OrthoDB" id="963196at2"/>
<gene>
    <name evidence="1" type="ORF">AWE51_19580</name>
</gene>
<name>A0A162WQC4_9FLAO</name>
<evidence type="ECO:0000313" key="1">
    <source>
        <dbReference type="EMBL" id="KZS38239.1"/>
    </source>
</evidence>